<reference evidence="2" key="2">
    <citation type="journal article" date="2023" name="Int. J. Syst. Evol. Microbiol.">
        <title>Streptomyces marispadix sp. nov., isolated from marine beach sediment of the Northern Coast of Portugal.</title>
        <authorList>
            <person name="dos Santos J.D.N."/>
            <person name="Vitorino I.R."/>
            <person name="Kallscheuer N."/>
            <person name="Srivastava A."/>
            <person name="Krautwurst S."/>
            <person name="Marz M."/>
            <person name="Jogler C."/>
            <person name="Lobo Da Cunha A."/>
            <person name="Catita J."/>
            <person name="Goncalves H."/>
            <person name="Gonzalez I."/>
            <person name="Reyes F."/>
            <person name="Lage O.M."/>
        </authorList>
    </citation>
    <scope>NUCLEOTIDE SEQUENCE</scope>
    <source>
        <strain evidence="2">M600PL45_2</strain>
    </source>
</reference>
<evidence type="ECO:0000313" key="3">
    <source>
        <dbReference type="Proteomes" id="UP001166784"/>
    </source>
</evidence>
<comment type="similarity">
    <text evidence="1">Belongs to the enoyl-CoA hydratase/isomerase family.</text>
</comment>
<evidence type="ECO:0000256" key="1">
    <source>
        <dbReference type="ARBA" id="ARBA00005254"/>
    </source>
</evidence>
<gene>
    <name evidence="2" type="ORF">MMA15_23075</name>
</gene>
<dbReference type="Gene3D" id="3.90.226.10">
    <property type="entry name" value="2-enoyl-CoA Hydratase, Chain A, domain 1"/>
    <property type="match status" value="1"/>
</dbReference>
<sequence length="261" mass="27196">MSSKIVVEQDGPVLTIAVNRPEKANAIDADVIAGLSHAYAQLSDDPSSRVAVLHSLGDDFTGGLDLASLAPRLATGGDGILPEDGRDPWGMYGEPATKPVVAAVHGRCFTAGLELVLSADICVAADDTVFGQQEVTRGIVALGGATIRLPRRAGWGNAMRYLLTGDLFDAADALRFGIVQEVVPRGEQFECAMAIARRIAEQAPLAVQATLADARPALARPVAESAASLRGDVGPGLFATADAREGIDAMIERRPPVFTGT</sequence>
<dbReference type="Pfam" id="PF00378">
    <property type="entry name" value="ECH_1"/>
    <property type="match status" value="1"/>
</dbReference>
<dbReference type="InterPro" id="IPR014748">
    <property type="entry name" value="Enoyl-CoA_hydra_C"/>
</dbReference>
<dbReference type="SUPFAM" id="SSF52096">
    <property type="entry name" value="ClpP/crotonase"/>
    <property type="match status" value="1"/>
</dbReference>
<dbReference type="NCBIfam" id="NF005126">
    <property type="entry name" value="PRK06563.1"/>
    <property type="match status" value="1"/>
</dbReference>
<dbReference type="RefSeq" id="WP_241062007.1">
    <property type="nucleotide sequence ID" value="NZ_JAKWJU010000002.1"/>
</dbReference>
<dbReference type="InterPro" id="IPR001753">
    <property type="entry name" value="Enoyl-CoA_hydra/iso"/>
</dbReference>
<dbReference type="PANTHER" id="PTHR43802:SF1">
    <property type="entry name" value="IP11341P-RELATED"/>
    <property type="match status" value="1"/>
</dbReference>
<dbReference type="PANTHER" id="PTHR43802">
    <property type="entry name" value="ENOYL-COA HYDRATASE"/>
    <property type="match status" value="1"/>
</dbReference>
<reference evidence="2" key="1">
    <citation type="submission" date="2022-03" db="EMBL/GenBank/DDBJ databases">
        <authorList>
            <person name="Santos J.D.N."/>
            <person name="Kallscheuer N."/>
            <person name="Jogler C."/>
            <person name="Lage O.M."/>
        </authorList>
    </citation>
    <scope>NUCLEOTIDE SEQUENCE</scope>
    <source>
        <strain evidence="2">M600PL45_2</strain>
    </source>
</reference>
<keyword evidence="3" id="KW-1185">Reference proteome</keyword>
<dbReference type="CDD" id="cd06558">
    <property type="entry name" value="crotonase-like"/>
    <property type="match status" value="1"/>
</dbReference>
<dbReference type="Gene3D" id="1.10.12.10">
    <property type="entry name" value="Lyase 2-enoyl-coa Hydratase, Chain A, domain 2"/>
    <property type="match status" value="1"/>
</dbReference>
<protein>
    <submittedName>
        <fullName evidence="2">Crotonase/enoyl-CoA hydratase family protein</fullName>
    </submittedName>
</protein>
<comment type="caution">
    <text evidence="2">The sequence shown here is derived from an EMBL/GenBank/DDBJ whole genome shotgun (WGS) entry which is preliminary data.</text>
</comment>
<proteinExistence type="inferred from homology"/>
<name>A0ABS9T3Q6_9ACTN</name>
<dbReference type="EMBL" id="JAKWJU010000002">
    <property type="protein sequence ID" value="MCH6163166.1"/>
    <property type="molecule type" value="Genomic_DNA"/>
</dbReference>
<dbReference type="Proteomes" id="UP001166784">
    <property type="component" value="Unassembled WGS sequence"/>
</dbReference>
<evidence type="ECO:0000313" key="2">
    <source>
        <dbReference type="EMBL" id="MCH6163166.1"/>
    </source>
</evidence>
<accession>A0ABS9T3Q6</accession>
<dbReference type="InterPro" id="IPR029045">
    <property type="entry name" value="ClpP/crotonase-like_dom_sf"/>
</dbReference>
<organism evidence="2 3">
    <name type="scientific">Streptomyces marispadix</name>
    <dbReference type="NCBI Taxonomy" id="2922868"/>
    <lineage>
        <taxon>Bacteria</taxon>
        <taxon>Bacillati</taxon>
        <taxon>Actinomycetota</taxon>
        <taxon>Actinomycetes</taxon>
        <taxon>Kitasatosporales</taxon>
        <taxon>Streptomycetaceae</taxon>
        <taxon>Streptomyces</taxon>
    </lineage>
</organism>